<organism evidence="3">
    <name type="scientific">Tanacetum cinerariifolium</name>
    <name type="common">Dalmatian daisy</name>
    <name type="synonym">Chrysanthemum cinerariifolium</name>
    <dbReference type="NCBI Taxonomy" id="118510"/>
    <lineage>
        <taxon>Eukaryota</taxon>
        <taxon>Viridiplantae</taxon>
        <taxon>Streptophyta</taxon>
        <taxon>Embryophyta</taxon>
        <taxon>Tracheophyta</taxon>
        <taxon>Spermatophyta</taxon>
        <taxon>Magnoliopsida</taxon>
        <taxon>eudicotyledons</taxon>
        <taxon>Gunneridae</taxon>
        <taxon>Pentapetalae</taxon>
        <taxon>asterids</taxon>
        <taxon>campanulids</taxon>
        <taxon>Asterales</taxon>
        <taxon>Asteraceae</taxon>
        <taxon>Asteroideae</taxon>
        <taxon>Anthemideae</taxon>
        <taxon>Anthemidinae</taxon>
        <taxon>Tanacetum</taxon>
    </lineage>
</organism>
<proteinExistence type="predicted"/>
<accession>A0A6L2JFU7</accession>
<dbReference type="InterPro" id="IPR013103">
    <property type="entry name" value="RVT_2"/>
</dbReference>
<reference evidence="3" key="1">
    <citation type="journal article" date="2019" name="Sci. Rep.">
        <title>Draft genome of Tanacetum cinerariifolium, the natural source of mosquito coil.</title>
        <authorList>
            <person name="Yamashiro T."/>
            <person name="Shiraishi A."/>
            <person name="Satake H."/>
            <person name="Nakayama K."/>
        </authorList>
    </citation>
    <scope>NUCLEOTIDE SEQUENCE</scope>
</reference>
<name>A0A6L2JFU7_TANCI</name>
<evidence type="ECO:0000259" key="2">
    <source>
        <dbReference type="Pfam" id="PF07727"/>
    </source>
</evidence>
<protein>
    <submittedName>
        <fullName evidence="3">Ribonuclease H-like domain, reverse transcriptase, RNA-dependent DNA polymerase</fullName>
    </submittedName>
</protein>
<feature type="domain" description="Reverse transcriptase Ty1/copia-type" evidence="2">
    <location>
        <begin position="211"/>
        <end position="334"/>
    </location>
</feature>
<dbReference type="PANTHER" id="PTHR47481">
    <property type="match status" value="1"/>
</dbReference>
<dbReference type="GO" id="GO:0003964">
    <property type="term" value="F:RNA-directed DNA polymerase activity"/>
    <property type="evidence" value="ECO:0007669"/>
    <property type="project" value="UniProtKB-KW"/>
</dbReference>
<keyword evidence="3" id="KW-0808">Transferase</keyword>
<evidence type="ECO:0000313" key="3">
    <source>
        <dbReference type="EMBL" id="GEU35649.1"/>
    </source>
</evidence>
<feature type="region of interest" description="Disordered" evidence="1">
    <location>
        <begin position="113"/>
        <end position="141"/>
    </location>
</feature>
<keyword evidence="3" id="KW-0695">RNA-directed DNA polymerase</keyword>
<dbReference type="EMBL" id="BKCJ010000715">
    <property type="protein sequence ID" value="GEU35649.1"/>
    <property type="molecule type" value="Genomic_DNA"/>
</dbReference>
<keyword evidence="3" id="KW-0548">Nucleotidyltransferase</keyword>
<dbReference type="Pfam" id="PF14223">
    <property type="entry name" value="Retrotran_gag_2"/>
    <property type="match status" value="1"/>
</dbReference>
<evidence type="ECO:0000256" key="1">
    <source>
        <dbReference type="SAM" id="MobiDB-lite"/>
    </source>
</evidence>
<dbReference type="Pfam" id="PF07727">
    <property type="entry name" value="RVT_2"/>
    <property type="match status" value="1"/>
</dbReference>
<dbReference type="AlphaFoldDB" id="A0A6L2JFU7"/>
<comment type="caution">
    <text evidence="3">The sequence shown here is derived from an EMBL/GenBank/DDBJ whole genome shotgun (WGS) entry which is preliminary data.</text>
</comment>
<gene>
    <name evidence="3" type="ORF">Tci_007627</name>
</gene>
<dbReference type="PANTHER" id="PTHR47481:SF10">
    <property type="entry name" value="COPIA-LIKE POLYPROTEIN_RETROTRANSPOSON"/>
    <property type="match status" value="1"/>
</dbReference>
<feature type="compositionally biased region" description="Basic and acidic residues" evidence="1">
    <location>
        <begin position="120"/>
        <end position="136"/>
    </location>
</feature>
<sequence length="504" mass="58720">MLQMKEDETIDTFTTKLTTLVNKAVSLGHTMEDRTLVRKLLNVVPERYLQIVASIEQYSDRYKMTLEEAIGRLKTYEERIKYKKGKQVDNQEKLMFTQHENKGKYFRGCGRGKHKFSQGRNHENFKKERKEGETYHRSYNKNNFKKSSYDTSKLRCYKRKMLGHIAPDCPFRIKTNEQSNLVEEDLEPTLLMAILEDEEQEVSLHEKDVAYKETNMDSLWYLDNGAIMEDDKLRIYDMDNKIFMKVSRQRNRLYKANLRIDDLIITGTPKDEIDKFKVQMEEKFEMSDLGLLAYYLGIEVTKTNDDISIKQSAYVNKILKEAGMIDCNETWIPMDPRTRLTKITEGTMVNSTEYRSLIGFLRYLLHTRPDLSYSPAKAVGIPLSSYTSFTAKKGSRQIPTSSFNIPISNPYDFLSHEFDPENYSRSGGDSNVVDDMQSEQELEFVFVEIVNLLKSDAEEAQLGFVLSRIDGLILTNIPYRWVWSLEAAGYLDEKSLYPSLELLF</sequence>